<dbReference type="PROSITE" id="PS50125">
    <property type="entry name" value="GUANYLATE_CYCLASE_2"/>
    <property type="match status" value="1"/>
</dbReference>
<dbReference type="GO" id="GO:0035556">
    <property type="term" value="P:intracellular signal transduction"/>
    <property type="evidence" value="ECO:0007669"/>
    <property type="project" value="InterPro"/>
</dbReference>
<dbReference type="GO" id="GO:0004016">
    <property type="term" value="F:adenylate cyclase activity"/>
    <property type="evidence" value="ECO:0007669"/>
    <property type="project" value="TreeGrafter"/>
</dbReference>
<keyword evidence="7" id="KW-0325">Glycoprotein</keyword>
<dbReference type="InterPro" id="IPR001054">
    <property type="entry name" value="A/G_cyclase"/>
</dbReference>
<evidence type="ECO:0000256" key="8">
    <source>
        <dbReference type="ARBA" id="ARBA00023239"/>
    </source>
</evidence>
<dbReference type="PANTHER" id="PTHR11920">
    <property type="entry name" value="GUANYLYL CYCLASE"/>
    <property type="match status" value="1"/>
</dbReference>
<comment type="catalytic activity">
    <reaction evidence="1">
        <text>GTP = 3',5'-cyclic GMP + diphosphate</text>
        <dbReference type="Rhea" id="RHEA:13665"/>
        <dbReference type="ChEBI" id="CHEBI:33019"/>
        <dbReference type="ChEBI" id="CHEBI:37565"/>
        <dbReference type="ChEBI" id="CHEBI:57746"/>
        <dbReference type="EC" id="4.6.1.2"/>
    </reaction>
</comment>
<dbReference type="GO" id="GO:0004383">
    <property type="term" value="F:guanylate cyclase activity"/>
    <property type="evidence" value="ECO:0007669"/>
    <property type="project" value="UniProtKB-EC"/>
</dbReference>
<evidence type="ECO:0000259" key="9">
    <source>
        <dbReference type="PROSITE" id="PS50125"/>
    </source>
</evidence>
<evidence type="ECO:0000256" key="1">
    <source>
        <dbReference type="ARBA" id="ARBA00001436"/>
    </source>
</evidence>
<organism evidence="10 11">
    <name type="scientific">Panagrolaimus davidi</name>
    <dbReference type="NCBI Taxonomy" id="227884"/>
    <lineage>
        <taxon>Eukaryota</taxon>
        <taxon>Metazoa</taxon>
        <taxon>Ecdysozoa</taxon>
        <taxon>Nematoda</taxon>
        <taxon>Chromadorea</taxon>
        <taxon>Rhabditida</taxon>
        <taxon>Tylenchina</taxon>
        <taxon>Panagrolaimomorpha</taxon>
        <taxon>Panagrolaimoidea</taxon>
        <taxon>Panagrolaimidae</taxon>
        <taxon>Panagrolaimus</taxon>
    </lineage>
</organism>
<dbReference type="Proteomes" id="UP000887578">
    <property type="component" value="Unplaced"/>
</dbReference>
<evidence type="ECO:0000256" key="2">
    <source>
        <dbReference type="ARBA" id="ARBA00004370"/>
    </source>
</evidence>
<keyword evidence="10" id="KW-1185">Reference proteome</keyword>
<dbReference type="GO" id="GO:0001653">
    <property type="term" value="F:peptide receptor activity"/>
    <property type="evidence" value="ECO:0007669"/>
    <property type="project" value="TreeGrafter"/>
</dbReference>
<evidence type="ECO:0000313" key="11">
    <source>
        <dbReference type="WBParaSite" id="PDA_v2.g7528.t1"/>
    </source>
</evidence>
<dbReference type="WBParaSite" id="PDA_v2.g7528.t1">
    <property type="protein sequence ID" value="PDA_v2.g7528.t1"/>
    <property type="gene ID" value="PDA_v2.g7528"/>
</dbReference>
<dbReference type="Gene3D" id="3.30.70.1230">
    <property type="entry name" value="Nucleotide cyclase"/>
    <property type="match status" value="1"/>
</dbReference>
<dbReference type="PANTHER" id="PTHR11920:SF503">
    <property type="entry name" value="RECEPTOR-TYPE GUANYLATE CYCLASE GCY-9"/>
    <property type="match status" value="1"/>
</dbReference>
<dbReference type="GO" id="GO:0000166">
    <property type="term" value="F:nucleotide binding"/>
    <property type="evidence" value="ECO:0007669"/>
    <property type="project" value="UniProtKB-KW"/>
</dbReference>
<name>A0A914QU95_9BILA</name>
<feature type="domain" description="Guanylate cyclase" evidence="9">
    <location>
        <begin position="58"/>
        <end position="134"/>
    </location>
</feature>
<dbReference type="GO" id="GO:0005886">
    <property type="term" value="C:plasma membrane"/>
    <property type="evidence" value="ECO:0007669"/>
    <property type="project" value="TreeGrafter"/>
</dbReference>
<evidence type="ECO:0000256" key="5">
    <source>
        <dbReference type="ARBA" id="ARBA00022989"/>
    </source>
</evidence>
<reference evidence="11" key="1">
    <citation type="submission" date="2022-11" db="UniProtKB">
        <authorList>
            <consortium name="WormBaseParasite"/>
        </authorList>
    </citation>
    <scope>IDENTIFICATION</scope>
</reference>
<dbReference type="AlphaFoldDB" id="A0A914QU95"/>
<protein>
    <submittedName>
        <fullName evidence="11">Guanylate cyclase domain-containing protein</fullName>
    </submittedName>
</protein>
<keyword evidence="3" id="KW-0812">Transmembrane</keyword>
<evidence type="ECO:0000256" key="4">
    <source>
        <dbReference type="ARBA" id="ARBA00022741"/>
    </source>
</evidence>
<keyword evidence="4" id="KW-0547">Nucleotide-binding</keyword>
<comment type="subcellular location">
    <subcellularLocation>
        <location evidence="2">Membrane</location>
    </subcellularLocation>
</comment>
<dbReference type="InterPro" id="IPR029787">
    <property type="entry name" value="Nucleotide_cyclase"/>
</dbReference>
<dbReference type="InterPro" id="IPR050401">
    <property type="entry name" value="Cyclic_nucleotide_synthase"/>
</dbReference>
<proteinExistence type="predicted"/>
<keyword evidence="6" id="KW-0472">Membrane</keyword>
<dbReference type="SUPFAM" id="SSF55073">
    <property type="entry name" value="Nucleotide cyclase"/>
    <property type="match status" value="1"/>
</dbReference>
<dbReference type="CDD" id="cd07302">
    <property type="entry name" value="CHD"/>
    <property type="match status" value="1"/>
</dbReference>
<dbReference type="Pfam" id="PF00211">
    <property type="entry name" value="Guanylate_cyc"/>
    <property type="match status" value="1"/>
</dbReference>
<sequence length="161" mass="18005">MLEDYTTNLEALVKDRTAMLEEAQMQADRLLKNMLPTSIAEDLKVGKPVVPQLYQCATVLFSDIRGFTRISSTSTPFQIVTFLNDLFSGFDAIIAKHDAYKVETIGDAYMIVSGVPKENANAHAQHIADIALKMRTVKDIKNCKNLFVIIILVCFKFQISS</sequence>
<accession>A0A914QU95</accession>
<evidence type="ECO:0000256" key="3">
    <source>
        <dbReference type="ARBA" id="ARBA00022692"/>
    </source>
</evidence>
<evidence type="ECO:0000256" key="6">
    <source>
        <dbReference type="ARBA" id="ARBA00023136"/>
    </source>
</evidence>
<dbReference type="SMART" id="SM00044">
    <property type="entry name" value="CYCc"/>
    <property type="match status" value="1"/>
</dbReference>
<dbReference type="Gene3D" id="6.10.250.780">
    <property type="match status" value="1"/>
</dbReference>
<evidence type="ECO:0000313" key="10">
    <source>
        <dbReference type="Proteomes" id="UP000887578"/>
    </source>
</evidence>
<evidence type="ECO:0000256" key="7">
    <source>
        <dbReference type="ARBA" id="ARBA00023180"/>
    </source>
</evidence>
<dbReference type="GO" id="GO:0007168">
    <property type="term" value="P:receptor guanylyl cyclase signaling pathway"/>
    <property type="evidence" value="ECO:0007669"/>
    <property type="project" value="TreeGrafter"/>
</dbReference>
<keyword evidence="8" id="KW-0456">Lyase</keyword>
<keyword evidence="5" id="KW-1133">Transmembrane helix</keyword>